<feature type="compositionally biased region" description="Basic and acidic residues" evidence="1">
    <location>
        <begin position="795"/>
        <end position="808"/>
    </location>
</feature>
<name>A0ABR6W8F8_9BACT</name>
<sequence>MKLLKYIPFFLIIYVKSYAQYTVSGKVYNESEKPFEYINVSLLQLTDSIPIQITQTNAGGIYQFKTIKPGNYLVQTSFVGYGTALSPVFMVTDNDIDVIDIQAKPDSKSLSEVTVAGKKLFLQQEGDKLVVNVQNSPLSSGATALEVLQRVPGLQVTNDKISMSGKNSVSILIDGRSSQYTDINSVIREIPSNSIERIEVISNPPAKYDAQGGGLINIILKHNSVAGTNGTVSLSGGYGRFDHKEVNAGMNNYYRYTPSLSLNHRRGALNVFGSYSYLHRNIFEINLIKRYYNNRFYDQKNFNPSSYGYHSYRAGVDYYLDSTNTIGLLVTGFNRSGNGNFENSSTNYNQSSGEVVESLSSRNQQSNINNTIEANLNWRHQFKTPGKSLNVDLNTAHYLLTNESTIRVVSQNSGRYTNYQKVDNSINFQNLKVDYTSPINHTIQFEAGAKSSFARITNDLTFLQNEQPDPGRSNRFVYTETINALYINFIAKVKSWDIQAGLRGEQTIANGKTADSVLVNRKYSKPFFNLLATRHLDSNLAVTLHYSRRIDRPTYQQQNPFEFYIDPQTYIKGNPILLPQFTHSGKLSFTYQGLPFLAINYDRTTDVIFQYAPQQRTVTDANGSTRLISYTVADNIAQADVFSTQLNFPITFRRLVSGYGGGMINRQHYRAIYQGELFDRSKWAYTFYTEINVKISNTLSTQLSGHYAGPSLLEFISAGRNSSVNVAVEKRILNNKGKLVLAGNDLFYGNRTIGQIRFQDINVSIKQYSSTRNFRLTFSYSFGNQSVKGERKRKTGSEEENSRVKTTN</sequence>
<dbReference type="SUPFAM" id="SSF49464">
    <property type="entry name" value="Carboxypeptidase regulatory domain-like"/>
    <property type="match status" value="1"/>
</dbReference>
<reference evidence="4 5" key="1">
    <citation type="submission" date="2019-06" db="EMBL/GenBank/DDBJ databases">
        <title>Spirosoma utsteinense sp. nov. isolated from Antarctic ice-free soils.</title>
        <authorList>
            <person name="Tahon G."/>
        </authorList>
    </citation>
    <scope>NUCLEOTIDE SEQUENCE [LARGE SCALE GENOMIC DNA]</scope>
    <source>
        <strain evidence="4 5">LMG 31447</strain>
    </source>
</reference>
<comment type="caution">
    <text evidence="4">The sequence shown here is derived from an EMBL/GenBank/DDBJ whole genome shotgun (WGS) entry which is preliminary data.</text>
</comment>
<dbReference type="Gene3D" id="2.60.40.1120">
    <property type="entry name" value="Carboxypeptidase-like, regulatory domain"/>
    <property type="match status" value="1"/>
</dbReference>
<dbReference type="InterPro" id="IPR012910">
    <property type="entry name" value="Plug_dom"/>
</dbReference>
<dbReference type="Pfam" id="PF14905">
    <property type="entry name" value="OMP_b-brl_3"/>
    <property type="match status" value="1"/>
</dbReference>
<feature type="domain" description="Outer membrane protein beta-barrel" evidence="3">
    <location>
        <begin position="380"/>
        <end position="780"/>
    </location>
</feature>
<dbReference type="RefSeq" id="WP_186738614.1">
    <property type="nucleotide sequence ID" value="NZ_VFIA01000020.1"/>
</dbReference>
<dbReference type="Pfam" id="PF13620">
    <property type="entry name" value="CarboxypepD_reg"/>
    <property type="match status" value="1"/>
</dbReference>
<accession>A0ABR6W8F8</accession>
<protein>
    <recommendedName>
        <fullName evidence="6">TonB-dependent receptor</fullName>
    </recommendedName>
</protein>
<dbReference type="Pfam" id="PF07715">
    <property type="entry name" value="Plug"/>
    <property type="match status" value="1"/>
</dbReference>
<evidence type="ECO:0008006" key="6">
    <source>
        <dbReference type="Google" id="ProtNLM"/>
    </source>
</evidence>
<feature type="region of interest" description="Disordered" evidence="1">
    <location>
        <begin position="789"/>
        <end position="808"/>
    </location>
</feature>
<proteinExistence type="predicted"/>
<organism evidence="4 5">
    <name type="scientific">Spirosoma utsteinense</name>
    <dbReference type="NCBI Taxonomy" id="2585773"/>
    <lineage>
        <taxon>Bacteria</taxon>
        <taxon>Pseudomonadati</taxon>
        <taxon>Bacteroidota</taxon>
        <taxon>Cytophagia</taxon>
        <taxon>Cytophagales</taxon>
        <taxon>Cytophagaceae</taxon>
        <taxon>Spirosoma</taxon>
    </lineage>
</organism>
<gene>
    <name evidence="4" type="ORF">FH603_3369</name>
</gene>
<dbReference type="SUPFAM" id="SSF56935">
    <property type="entry name" value="Porins"/>
    <property type="match status" value="1"/>
</dbReference>
<evidence type="ECO:0000256" key="1">
    <source>
        <dbReference type="SAM" id="MobiDB-lite"/>
    </source>
</evidence>
<dbReference type="InterPro" id="IPR041700">
    <property type="entry name" value="OMP_b-brl_3"/>
</dbReference>
<keyword evidence="5" id="KW-1185">Reference proteome</keyword>
<dbReference type="InterPro" id="IPR008969">
    <property type="entry name" value="CarboxyPept-like_regulatory"/>
</dbReference>
<feature type="domain" description="TonB-dependent receptor plug" evidence="2">
    <location>
        <begin position="142"/>
        <end position="212"/>
    </location>
</feature>
<evidence type="ECO:0000313" key="4">
    <source>
        <dbReference type="EMBL" id="MBC3792855.1"/>
    </source>
</evidence>
<evidence type="ECO:0000313" key="5">
    <source>
        <dbReference type="Proteomes" id="UP000700732"/>
    </source>
</evidence>
<dbReference type="Gene3D" id="2.170.130.10">
    <property type="entry name" value="TonB-dependent receptor, plug domain"/>
    <property type="match status" value="1"/>
</dbReference>
<dbReference type="Proteomes" id="UP000700732">
    <property type="component" value="Unassembled WGS sequence"/>
</dbReference>
<dbReference type="InterPro" id="IPR037066">
    <property type="entry name" value="Plug_dom_sf"/>
</dbReference>
<evidence type="ECO:0000259" key="3">
    <source>
        <dbReference type="Pfam" id="PF14905"/>
    </source>
</evidence>
<dbReference type="EMBL" id="VFIA01000020">
    <property type="protein sequence ID" value="MBC3792855.1"/>
    <property type="molecule type" value="Genomic_DNA"/>
</dbReference>
<evidence type="ECO:0000259" key="2">
    <source>
        <dbReference type="Pfam" id="PF07715"/>
    </source>
</evidence>